<dbReference type="InterPro" id="IPR006089">
    <property type="entry name" value="Acyl-CoA_DH_CS"/>
</dbReference>
<evidence type="ECO:0000259" key="8">
    <source>
        <dbReference type="Pfam" id="PF02770"/>
    </source>
</evidence>
<dbReference type="OrthoDB" id="8876745at2"/>
<dbReference type="InterPro" id="IPR037069">
    <property type="entry name" value="AcylCoA_DH/ox_N_sf"/>
</dbReference>
<dbReference type="Pfam" id="PF02770">
    <property type="entry name" value="Acyl-CoA_dh_M"/>
    <property type="match status" value="1"/>
</dbReference>
<protein>
    <submittedName>
        <fullName evidence="10">Acyl-CoA dehydrogenase</fullName>
    </submittedName>
</protein>
<dbReference type="PANTHER" id="PTHR43884:SF12">
    <property type="entry name" value="ISOVALERYL-COA DEHYDROGENASE, MITOCHONDRIAL-RELATED"/>
    <property type="match status" value="1"/>
</dbReference>
<dbReference type="InterPro" id="IPR009075">
    <property type="entry name" value="AcylCo_DH/oxidase_C"/>
</dbReference>
<dbReference type="EMBL" id="VMNW02000076">
    <property type="protein sequence ID" value="KAA9153445.1"/>
    <property type="molecule type" value="Genomic_DNA"/>
</dbReference>
<dbReference type="SUPFAM" id="SSF47203">
    <property type="entry name" value="Acyl-CoA dehydrogenase C-terminal domain-like"/>
    <property type="match status" value="1"/>
</dbReference>
<dbReference type="PANTHER" id="PTHR43884">
    <property type="entry name" value="ACYL-COA DEHYDROGENASE"/>
    <property type="match status" value="1"/>
</dbReference>
<evidence type="ECO:0000313" key="10">
    <source>
        <dbReference type="EMBL" id="KAA9153445.1"/>
    </source>
</evidence>
<dbReference type="SUPFAM" id="SSF56645">
    <property type="entry name" value="Acyl-CoA dehydrogenase NM domain-like"/>
    <property type="match status" value="1"/>
</dbReference>
<gene>
    <name evidence="10" type="ORF">FPZ12_034445</name>
</gene>
<dbReference type="InterPro" id="IPR013786">
    <property type="entry name" value="AcylCoA_DH/ox_N"/>
</dbReference>
<dbReference type="Gene3D" id="1.10.540.10">
    <property type="entry name" value="Acyl-CoA dehydrogenase/oxidase, N-terminal domain"/>
    <property type="match status" value="1"/>
</dbReference>
<evidence type="ECO:0000259" key="9">
    <source>
        <dbReference type="Pfam" id="PF02771"/>
    </source>
</evidence>
<keyword evidence="11" id="KW-1185">Reference proteome</keyword>
<dbReference type="RefSeq" id="WP_144756469.1">
    <property type="nucleotide sequence ID" value="NZ_VMNW02000076.1"/>
</dbReference>
<dbReference type="GO" id="GO:0050660">
    <property type="term" value="F:flavin adenine dinucleotide binding"/>
    <property type="evidence" value="ECO:0007669"/>
    <property type="project" value="InterPro"/>
</dbReference>
<evidence type="ECO:0000256" key="5">
    <source>
        <dbReference type="ARBA" id="ARBA00023002"/>
    </source>
</evidence>
<dbReference type="InterPro" id="IPR046373">
    <property type="entry name" value="Acyl-CoA_Oxase/DH_mid-dom_sf"/>
</dbReference>
<dbReference type="PROSITE" id="PS00073">
    <property type="entry name" value="ACYL_COA_DH_2"/>
    <property type="match status" value="1"/>
</dbReference>
<evidence type="ECO:0000256" key="3">
    <source>
        <dbReference type="ARBA" id="ARBA00022630"/>
    </source>
</evidence>
<dbReference type="GO" id="GO:0003995">
    <property type="term" value="F:acyl-CoA dehydrogenase activity"/>
    <property type="evidence" value="ECO:0007669"/>
    <property type="project" value="InterPro"/>
</dbReference>
<dbReference type="FunFam" id="2.40.110.10:FF:000002">
    <property type="entry name" value="Acyl-CoA dehydrogenase fadE12"/>
    <property type="match status" value="1"/>
</dbReference>
<dbReference type="Gene3D" id="2.40.110.10">
    <property type="entry name" value="Butyryl-CoA Dehydrogenase, subunit A, domain 2"/>
    <property type="match status" value="1"/>
</dbReference>
<organism evidence="10 11">
    <name type="scientific">Amycolatopsis acidicola</name>
    <dbReference type="NCBI Taxonomy" id="2596893"/>
    <lineage>
        <taxon>Bacteria</taxon>
        <taxon>Bacillati</taxon>
        <taxon>Actinomycetota</taxon>
        <taxon>Actinomycetes</taxon>
        <taxon>Pseudonocardiales</taxon>
        <taxon>Pseudonocardiaceae</taxon>
        <taxon>Amycolatopsis</taxon>
    </lineage>
</organism>
<name>A0A5N0UUL4_9PSEU</name>
<reference evidence="10" key="1">
    <citation type="submission" date="2019-09" db="EMBL/GenBank/DDBJ databases">
        <authorList>
            <person name="Teo W.F.A."/>
            <person name="Duangmal K."/>
        </authorList>
    </citation>
    <scope>NUCLEOTIDE SEQUENCE [LARGE SCALE GENOMIC DNA]</scope>
    <source>
        <strain evidence="10">K81G1</strain>
    </source>
</reference>
<keyword evidence="3 6" id="KW-0285">Flavoprotein</keyword>
<comment type="cofactor">
    <cofactor evidence="1 6">
        <name>FAD</name>
        <dbReference type="ChEBI" id="CHEBI:57692"/>
    </cofactor>
</comment>
<dbReference type="InterPro" id="IPR006091">
    <property type="entry name" value="Acyl-CoA_Oxase/DH_mid-dom"/>
</dbReference>
<dbReference type="AlphaFoldDB" id="A0A5N0UUL4"/>
<dbReference type="Pfam" id="PF00441">
    <property type="entry name" value="Acyl-CoA_dh_1"/>
    <property type="match status" value="1"/>
</dbReference>
<comment type="caution">
    <text evidence="10">The sequence shown here is derived from an EMBL/GenBank/DDBJ whole genome shotgun (WGS) entry which is preliminary data.</text>
</comment>
<keyword evidence="4 6" id="KW-0274">FAD</keyword>
<evidence type="ECO:0000313" key="11">
    <source>
        <dbReference type="Proteomes" id="UP000319769"/>
    </source>
</evidence>
<evidence type="ECO:0000256" key="6">
    <source>
        <dbReference type="RuleBase" id="RU362125"/>
    </source>
</evidence>
<accession>A0A5N0UUL4</accession>
<feature type="domain" description="Acyl-CoA dehydrogenase/oxidase N-terminal" evidence="9">
    <location>
        <begin position="7"/>
        <end position="122"/>
    </location>
</feature>
<dbReference type="InterPro" id="IPR036250">
    <property type="entry name" value="AcylCo_DH-like_C"/>
</dbReference>
<keyword evidence="5 6" id="KW-0560">Oxidoreductase</keyword>
<dbReference type="Proteomes" id="UP000319769">
    <property type="component" value="Unassembled WGS sequence"/>
</dbReference>
<comment type="similarity">
    <text evidence="2 6">Belongs to the acyl-CoA dehydrogenase family.</text>
</comment>
<dbReference type="Gene3D" id="1.20.140.10">
    <property type="entry name" value="Butyryl-CoA Dehydrogenase, subunit A, domain 3"/>
    <property type="match status" value="1"/>
</dbReference>
<proteinExistence type="inferred from homology"/>
<evidence type="ECO:0000256" key="4">
    <source>
        <dbReference type="ARBA" id="ARBA00022827"/>
    </source>
</evidence>
<feature type="domain" description="Acyl-CoA oxidase/dehydrogenase middle" evidence="8">
    <location>
        <begin position="126"/>
        <end position="221"/>
    </location>
</feature>
<evidence type="ECO:0000259" key="7">
    <source>
        <dbReference type="Pfam" id="PF00441"/>
    </source>
</evidence>
<evidence type="ECO:0000256" key="2">
    <source>
        <dbReference type="ARBA" id="ARBA00009347"/>
    </source>
</evidence>
<dbReference type="Pfam" id="PF02771">
    <property type="entry name" value="Acyl-CoA_dh_N"/>
    <property type="match status" value="1"/>
</dbReference>
<evidence type="ECO:0000256" key="1">
    <source>
        <dbReference type="ARBA" id="ARBA00001974"/>
    </source>
</evidence>
<feature type="domain" description="Acyl-CoA dehydrogenase/oxidase C-terminal" evidence="7">
    <location>
        <begin position="233"/>
        <end position="381"/>
    </location>
</feature>
<dbReference type="FunFam" id="1.20.140.10:FF:000001">
    <property type="entry name" value="Acyl-CoA dehydrogenase"/>
    <property type="match status" value="1"/>
</dbReference>
<dbReference type="InterPro" id="IPR009100">
    <property type="entry name" value="AcylCoA_DH/oxidase_NM_dom_sf"/>
</dbReference>
<sequence length="385" mass="42220">MKRALYTDDHEQFRGVVREFASREVAPHVQRWEDDRLIDRGVWQAAGKQGVLGLSAPEQYGGGGQRRDYRYRAIVLEELARVHATSLASGFSLQDDIAIPYLDSLATPEQKQRWLPGMASGELIGAIAMTEPGTGSDLRGIRATAAKVAGGWVVNGAKTFITNGIQSDLVITVVRTGPGGGSRDFSLLVAERDMPGFSRGRKLDKVGLHGQDTAELVFQDVFIPEDNLLGEPGGGFGHLVDHLPLERLSIAVQAVSSADAIFRSTVAYTDERTAFGEKIADFQHTRFVLADIATELDVTRTFVDQAILAYNEGALSVVDAAKAKLWASEMQNRVVDRCLQLHGGYGYMLEYPVARAYQDARIQRIFGGTNEIMRQIIGRDVVGRR</sequence>